<proteinExistence type="predicted"/>
<keyword evidence="2" id="KW-1185">Reference proteome</keyword>
<protein>
    <submittedName>
        <fullName evidence="1">Uncharacterized protein</fullName>
    </submittedName>
</protein>
<accession>A0A0A2KN96</accession>
<evidence type="ECO:0000313" key="1">
    <source>
        <dbReference type="EMBL" id="KGO68433.1"/>
    </source>
</evidence>
<dbReference type="AlphaFoldDB" id="A0A0A2KN96"/>
<dbReference type="HOGENOM" id="CLU_3224770_0_0_1"/>
<reference evidence="1 2" key="1">
    <citation type="journal article" date="2015" name="Mol. Plant Microbe Interact.">
        <title>Genome, transcriptome, and functional analyses of Penicillium expansum provide new insights into secondary metabolism and pathogenicity.</title>
        <authorList>
            <person name="Ballester A.R."/>
            <person name="Marcet-Houben M."/>
            <person name="Levin E."/>
            <person name="Sela N."/>
            <person name="Selma-Lazaro C."/>
            <person name="Carmona L."/>
            <person name="Wisniewski M."/>
            <person name="Droby S."/>
            <person name="Gonzalez-Candelas L."/>
            <person name="Gabaldon T."/>
        </authorList>
    </citation>
    <scope>NUCLEOTIDE SEQUENCE [LARGE SCALE GENOMIC DNA]</scope>
    <source>
        <strain evidence="1 2">PHI-1</strain>
    </source>
</reference>
<dbReference type="EMBL" id="JQGA01001201">
    <property type="protein sequence ID" value="KGO68433.1"/>
    <property type="molecule type" value="Genomic_DNA"/>
</dbReference>
<comment type="caution">
    <text evidence="1">The sequence shown here is derived from an EMBL/GenBank/DDBJ whole genome shotgun (WGS) entry which is preliminary data.</text>
</comment>
<organism evidence="1 2">
    <name type="scientific">Penicillium italicum</name>
    <name type="common">Blue mold</name>
    <dbReference type="NCBI Taxonomy" id="40296"/>
    <lineage>
        <taxon>Eukaryota</taxon>
        <taxon>Fungi</taxon>
        <taxon>Dikarya</taxon>
        <taxon>Ascomycota</taxon>
        <taxon>Pezizomycotina</taxon>
        <taxon>Eurotiomycetes</taxon>
        <taxon>Eurotiomycetidae</taxon>
        <taxon>Eurotiales</taxon>
        <taxon>Aspergillaceae</taxon>
        <taxon>Penicillium</taxon>
    </lineage>
</organism>
<name>A0A0A2KN96_PENIT</name>
<gene>
    <name evidence="1" type="ORF">PITC_070580</name>
</gene>
<dbReference type="Proteomes" id="UP000030104">
    <property type="component" value="Unassembled WGS sequence"/>
</dbReference>
<sequence>MGRLTAFTQSKHLSTLQNLRTCYAISFESYALVDALRYSNMITV</sequence>
<evidence type="ECO:0000313" key="2">
    <source>
        <dbReference type="Proteomes" id="UP000030104"/>
    </source>
</evidence>